<evidence type="ECO:0000256" key="5">
    <source>
        <dbReference type="ARBA" id="ARBA00022801"/>
    </source>
</evidence>
<evidence type="ECO:0000259" key="7">
    <source>
        <dbReference type="PROSITE" id="PS00631"/>
    </source>
</evidence>
<dbReference type="InterPro" id="IPR011356">
    <property type="entry name" value="Leucine_aapep/pepB"/>
</dbReference>
<feature type="active site" evidence="6">
    <location>
        <position position="269"/>
    </location>
</feature>
<dbReference type="SUPFAM" id="SSF52949">
    <property type="entry name" value="Macro domain-like"/>
    <property type="match status" value="1"/>
</dbReference>
<dbReference type="InterPro" id="IPR008283">
    <property type="entry name" value="Peptidase_M17_N"/>
</dbReference>
<keyword evidence="3 6" id="KW-0031">Aminopeptidase</keyword>
<dbReference type="InterPro" id="IPR043472">
    <property type="entry name" value="Macro_dom-like"/>
</dbReference>
<evidence type="ECO:0000256" key="1">
    <source>
        <dbReference type="ARBA" id="ARBA00000135"/>
    </source>
</evidence>
<comment type="function">
    <text evidence="6">Presumably involved in the processing and regular turnover of intracellular proteins. Catalyzes the removal of unsubstituted N-terminal amino acids from various peptides.</text>
</comment>
<feature type="active site" evidence="6">
    <location>
        <position position="343"/>
    </location>
</feature>
<dbReference type="EMBL" id="KF900895">
    <property type="protein sequence ID" value="AIF10568.1"/>
    <property type="molecule type" value="Genomic_DNA"/>
</dbReference>
<feature type="binding site" evidence="6">
    <location>
        <position position="280"/>
    </location>
    <ligand>
        <name>Mn(2+)</name>
        <dbReference type="ChEBI" id="CHEBI:29035"/>
        <label>2</label>
    </ligand>
</feature>
<comment type="similarity">
    <text evidence="2 6">Belongs to the peptidase M17 family.</text>
</comment>
<feature type="binding site" evidence="6">
    <location>
        <position position="262"/>
    </location>
    <ligand>
        <name>Mn(2+)</name>
        <dbReference type="ChEBI" id="CHEBI:29035"/>
        <label>2</label>
    </ligand>
</feature>
<dbReference type="PROSITE" id="PS00631">
    <property type="entry name" value="CYTOSOL_AP"/>
    <property type="match status" value="1"/>
</dbReference>
<name>A0A075H9X5_9ARCH</name>
<dbReference type="AlphaFoldDB" id="A0A075H9X5"/>
<feature type="binding site" evidence="6">
    <location>
        <position position="257"/>
    </location>
    <ligand>
        <name>Mn(2+)</name>
        <dbReference type="ChEBI" id="CHEBI:29035"/>
        <label>2</label>
    </ligand>
</feature>
<evidence type="ECO:0000256" key="6">
    <source>
        <dbReference type="HAMAP-Rule" id="MF_00181"/>
    </source>
</evidence>
<accession>A0A075H9X5</accession>
<dbReference type="PANTHER" id="PTHR11963:SF23">
    <property type="entry name" value="CYTOSOL AMINOPEPTIDASE"/>
    <property type="match status" value="1"/>
</dbReference>
<dbReference type="NCBIfam" id="NF002073">
    <property type="entry name" value="PRK00913.1-2"/>
    <property type="match status" value="1"/>
</dbReference>
<comment type="catalytic activity">
    <reaction evidence="1 6">
        <text>Release of an N-terminal amino acid, Xaa-|-Yaa-, in which Xaa is preferably Leu, but may be other amino acids including Pro although not Arg or Lys, and Yaa may be Pro. Amino acid amides and methyl esters are also readily hydrolyzed, but rates on arylamides are exceedingly low.</text>
        <dbReference type="EC" id="3.4.11.1"/>
    </reaction>
</comment>
<feature type="binding site" evidence="6">
    <location>
        <position position="341"/>
    </location>
    <ligand>
        <name>Mn(2+)</name>
        <dbReference type="ChEBI" id="CHEBI:29035"/>
        <label>1</label>
    </ligand>
</feature>
<dbReference type="Pfam" id="PF02789">
    <property type="entry name" value="Peptidase_M17_N"/>
    <property type="match status" value="1"/>
</dbReference>
<keyword evidence="6" id="KW-0963">Cytoplasm</keyword>
<dbReference type="GO" id="GO:0006508">
    <property type="term" value="P:proteolysis"/>
    <property type="evidence" value="ECO:0007669"/>
    <property type="project" value="UniProtKB-KW"/>
</dbReference>
<dbReference type="PANTHER" id="PTHR11963">
    <property type="entry name" value="LEUCINE AMINOPEPTIDASE-RELATED"/>
    <property type="match status" value="1"/>
</dbReference>
<dbReference type="InterPro" id="IPR000819">
    <property type="entry name" value="Peptidase_M17_C"/>
</dbReference>
<dbReference type="GO" id="GO:0070006">
    <property type="term" value="F:metalloaminopeptidase activity"/>
    <property type="evidence" value="ECO:0007669"/>
    <property type="project" value="InterPro"/>
</dbReference>
<protein>
    <recommendedName>
        <fullName evidence="6">Probable cytosol aminopeptidase</fullName>
        <ecNumber evidence="6">3.4.11.1</ecNumber>
    </recommendedName>
    <alternativeName>
        <fullName evidence="6">Leucine aminopeptidase</fullName>
        <shortName evidence="6">LAP</shortName>
        <ecNumber evidence="6">3.4.11.10</ecNumber>
    </alternativeName>
    <alternativeName>
        <fullName evidence="6">Leucyl aminopeptidase</fullName>
    </alternativeName>
</protein>
<dbReference type="Gene3D" id="3.40.630.10">
    <property type="entry name" value="Zn peptidases"/>
    <property type="match status" value="1"/>
</dbReference>
<dbReference type="SUPFAM" id="SSF53187">
    <property type="entry name" value="Zn-dependent exopeptidases"/>
    <property type="match status" value="1"/>
</dbReference>
<feature type="binding site" evidence="6">
    <location>
        <position position="341"/>
    </location>
    <ligand>
        <name>Mn(2+)</name>
        <dbReference type="ChEBI" id="CHEBI:29035"/>
        <label>2</label>
    </ligand>
</feature>
<keyword evidence="6" id="KW-0464">Manganese</keyword>
<dbReference type="GO" id="GO:0030145">
    <property type="term" value="F:manganese ion binding"/>
    <property type="evidence" value="ECO:0007669"/>
    <property type="project" value="UniProtKB-UniRule"/>
</dbReference>
<dbReference type="Pfam" id="PF00883">
    <property type="entry name" value="Peptidase_M17"/>
    <property type="match status" value="1"/>
</dbReference>
<dbReference type="EC" id="3.4.11.10" evidence="6"/>
<dbReference type="GO" id="GO:0005737">
    <property type="term" value="C:cytoplasm"/>
    <property type="evidence" value="ECO:0007669"/>
    <property type="project" value="UniProtKB-SubCell"/>
</dbReference>
<dbReference type="CDD" id="cd00433">
    <property type="entry name" value="Peptidase_M17"/>
    <property type="match status" value="1"/>
</dbReference>
<comment type="subcellular location">
    <subcellularLocation>
        <location evidence="6">Cytoplasm</location>
    </subcellularLocation>
</comment>
<reference evidence="8" key="1">
    <citation type="journal article" date="2014" name="Genome Biol. Evol.">
        <title>Pangenome evidence for extensive interdomain horizontal transfer affecting lineage core and shell genes in uncultured planktonic thaumarchaeota and euryarchaeota.</title>
        <authorList>
            <person name="Deschamps P."/>
            <person name="Zivanovic Y."/>
            <person name="Moreira D."/>
            <person name="Rodriguez-Valera F."/>
            <person name="Lopez-Garcia P."/>
        </authorList>
    </citation>
    <scope>NUCLEOTIDE SEQUENCE</scope>
</reference>
<sequence length="493" mass="53536">MRIRAEAGLPVKKKTSILCAFCIEDTNVAIGLGKFNKKIDQTISQSLKEIKGKKGKITIIHSHKEIPSERILIAGLGKKNKLTSDVIRDVTGHITKKIHELGIKEFTIITPEKISIKNDQVVSAIVEGANLSLYDFDLYKKEKSNKKEPDLTLLTSDKNTQKNIKNSIIISDAVKFTRDVANLPPNECPPAKLGEIAKQIANQNKMKCTVFSKNEIKSKRLGGVTAVGQGSKNEPRFIILEYRNGKKEQKPILLVGKAVTFDTGGISLKPGEKMDEMKFDKCGGCTVLGVMKAISELKLPINVIAIVPSVENMPSGDAFRPGDIVRLFNGKTAEILNTDAEGRLILADGLAYGIKHFQPSSVMDFATLTGACIVALGTNVAGIVSNNTKLATKVKLSSAKTSEEVWELPINDDYMDMVKSKVADIKNLGMGRAAGTITAAAFLANAVGNVPWVHFDIAGTAWIQPSTKSKSYNSHGATGFGVRLVVDYLMNQR</sequence>
<gene>
    <name evidence="8" type="primary">CARP</name>
    <name evidence="6 8" type="synonym">pepA</name>
</gene>
<dbReference type="NCBIfam" id="NF002083">
    <property type="entry name" value="PRK00913.3-5"/>
    <property type="match status" value="1"/>
</dbReference>
<feature type="binding site" evidence="6">
    <location>
        <position position="262"/>
    </location>
    <ligand>
        <name>Mn(2+)</name>
        <dbReference type="ChEBI" id="CHEBI:29035"/>
        <label>1</label>
    </ligand>
</feature>
<proteinExistence type="inferred from homology"/>
<organism evidence="8">
    <name type="scientific">uncultured marine thaumarchaeote KM3_46_G10</name>
    <dbReference type="NCBI Taxonomy" id="1456161"/>
    <lineage>
        <taxon>Archaea</taxon>
        <taxon>Nitrososphaerota</taxon>
        <taxon>environmental samples</taxon>
    </lineage>
</organism>
<dbReference type="NCBIfam" id="NF002074">
    <property type="entry name" value="PRK00913.1-4"/>
    <property type="match status" value="1"/>
</dbReference>
<keyword evidence="5 6" id="KW-0378">Hydrolase</keyword>
<evidence type="ECO:0000256" key="2">
    <source>
        <dbReference type="ARBA" id="ARBA00009528"/>
    </source>
</evidence>
<feature type="binding site" evidence="6">
    <location>
        <position position="339"/>
    </location>
    <ligand>
        <name>Mn(2+)</name>
        <dbReference type="ChEBI" id="CHEBI:29035"/>
        <label>1</label>
    </ligand>
</feature>
<dbReference type="HAMAP" id="MF_00181">
    <property type="entry name" value="Cytosol_peptidase_M17"/>
    <property type="match status" value="1"/>
</dbReference>
<keyword evidence="4 6" id="KW-0645">Protease</keyword>
<comment type="cofactor">
    <cofactor evidence="6">
        <name>Mn(2+)</name>
        <dbReference type="ChEBI" id="CHEBI:29035"/>
    </cofactor>
    <text evidence="6">Binds 2 manganese ions per subunit.</text>
</comment>
<evidence type="ECO:0000313" key="8">
    <source>
        <dbReference type="EMBL" id="AIF10568.1"/>
    </source>
</evidence>
<feature type="domain" description="Cytosol aminopeptidase" evidence="7">
    <location>
        <begin position="337"/>
        <end position="344"/>
    </location>
</feature>
<dbReference type="Gene3D" id="3.40.220.10">
    <property type="entry name" value="Leucine Aminopeptidase, subunit E, domain 1"/>
    <property type="match status" value="1"/>
</dbReference>
<keyword evidence="6" id="KW-0479">Metal-binding</keyword>
<dbReference type="PRINTS" id="PR00481">
    <property type="entry name" value="LAMNOPPTDASE"/>
</dbReference>
<evidence type="ECO:0000256" key="4">
    <source>
        <dbReference type="ARBA" id="ARBA00022670"/>
    </source>
</evidence>
<comment type="catalytic activity">
    <reaction evidence="6">
        <text>Release of an N-terminal amino acid, preferentially leucine, but not glutamic or aspartic acids.</text>
        <dbReference type="EC" id="3.4.11.10"/>
    </reaction>
</comment>
<dbReference type="InterPro" id="IPR023042">
    <property type="entry name" value="Peptidase_M17_leu_NH2_pept"/>
</dbReference>
<dbReference type="EC" id="3.4.11.1" evidence="6"/>
<evidence type="ECO:0000256" key="3">
    <source>
        <dbReference type="ARBA" id="ARBA00022438"/>
    </source>
</evidence>